<organism evidence="2">
    <name type="scientific">freshwater metagenome</name>
    <dbReference type="NCBI Taxonomy" id="449393"/>
    <lineage>
        <taxon>unclassified sequences</taxon>
        <taxon>metagenomes</taxon>
        <taxon>ecological metagenomes</taxon>
    </lineage>
</organism>
<protein>
    <submittedName>
        <fullName evidence="2">Unannotated protein</fullName>
    </submittedName>
</protein>
<evidence type="ECO:0000256" key="1">
    <source>
        <dbReference type="SAM" id="MobiDB-lite"/>
    </source>
</evidence>
<feature type="region of interest" description="Disordered" evidence="1">
    <location>
        <begin position="229"/>
        <end position="266"/>
    </location>
</feature>
<reference evidence="2" key="1">
    <citation type="submission" date="2020-05" db="EMBL/GenBank/DDBJ databases">
        <authorList>
            <person name="Chiriac C."/>
            <person name="Salcher M."/>
            <person name="Ghai R."/>
            <person name="Kavagutti S V."/>
        </authorList>
    </citation>
    <scope>NUCLEOTIDE SEQUENCE</scope>
</reference>
<gene>
    <name evidence="2" type="ORF">UFOPK3957_00069</name>
</gene>
<accession>A0A6J7LZ23</accession>
<dbReference type="AlphaFoldDB" id="A0A6J7LZ23"/>
<feature type="compositionally biased region" description="Basic and acidic residues" evidence="1">
    <location>
        <begin position="239"/>
        <end position="252"/>
    </location>
</feature>
<name>A0A6J7LZ23_9ZZZZ</name>
<sequence length="266" mass="29105">MQATADSVGEWPCHEGGVNTATARNLVDELAKEKRSVGCSAGRLVVQRCLDLARGELRIHALDLKAREFGELGDGLEGAGRVSPVPDAVDTMVWDRELDEGSARGEEEELHLESRHRGEAPRRPAAADELKLATGVERQGLAIRPVERGHRGATPARPWAQRVEIDASLHVGESRARRVGGHVEELEVEALDHHGDRVVGRVVEAVGRHGLAVGEPEQVGEDDVDLVGHVRSPLRRPRQPADPRQRPDECRGRHCNCASGYRNGRR</sequence>
<evidence type="ECO:0000313" key="2">
    <source>
        <dbReference type="EMBL" id="CAB4973597.1"/>
    </source>
</evidence>
<proteinExistence type="predicted"/>
<feature type="region of interest" description="Disordered" evidence="1">
    <location>
        <begin position="99"/>
        <end position="126"/>
    </location>
</feature>
<dbReference type="EMBL" id="CAFBOM010000006">
    <property type="protein sequence ID" value="CAB4973597.1"/>
    <property type="molecule type" value="Genomic_DNA"/>
</dbReference>